<accession>A0ABR2WQS9</accession>
<comment type="caution">
    <text evidence="3">The sequence shown here is derived from an EMBL/GenBank/DDBJ whole genome shotgun (WGS) entry which is preliminary data.</text>
</comment>
<sequence length="318" mass="34276">MKSLAILLTTALTVIASTSAFPAQETDSTDSAPSTFVATATQSSSSAEPTPSNDFPGQDVIGQMGQNITDQCLNTIKGVVAIGNVQSCIPAQQLLPIWNQTVYDPVNIANYVSQGLDVICQAPECPSEALTMASNQLESNCNSQDQQQPLVQGATALIKDYGAWRKLACEKLPNNSTDTSNDQNADTNDKYCLADATQFYINKSLIILTGKWRENPEQLCPPCADTWYSDIKQLEPQYADLKDWEFASYLEEVCPNLKNSTQTPTPTESQSGSPADTTVVETATTSDQPEATVTQSTAPTEQPSQAESTTMVYVTTAE</sequence>
<evidence type="ECO:0000313" key="4">
    <source>
        <dbReference type="Proteomes" id="UP001479436"/>
    </source>
</evidence>
<name>A0ABR2WQS9_9FUNG</name>
<feature type="compositionally biased region" description="Low complexity" evidence="1">
    <location>
        <begin position="260"/>
        <end position="274"/>
    </location>
</feature>
<dbReference type="EMBL" id="JASJQH010000542">
    <property type="protein sequence ID" value="KAK9763864.1"/>
    <property type="molecule type" value="Genomic_DNA"/>
</dbReference>
<gene>
    <name evidence="3" type="ORF">K7432_009118</name>
</gene>
<feature type="compositionally biased region" description="Polar residues" evidence="1">
    <location>
        <begin position="275"/>
        <end position="318"/>
    </location>
</feature>
<keyword evidence="2" id="KW-0732">Signal</keyword>
<keyword evidence="4" id="KW-1185">Reference proteome</keyword>
<organism evidence="3 4">
    <name type="scientific">Basidiobolus ranarum</name>
    <dbReference type="NCBI Taxonomy" id="34480"/>
    <lineage>
        <taxon>Eukaryota</taxon>
        <taxon>Fungi</taxon>
        <taxon>Fungi incertae sedis</taxon>
        <taxon>Zoopagomycota</taxon>
        <taxon>Entomophthoromycotina</taxon>
        <taxon>Basidiobolomycetes</taxon>
        <taxon>Basidiobolales</taxon>
        <taxon>Basidiobolaceae</taxon>
        <taxon>Basidiobolus</taxon>
    </lineage>
</organism>
<feature type="region of interest" description="Disordered" evidence="1">
    <location>
        <begin position="23"/>
        <end position="61"/>
    </location>
</feature>
<protein>
    <submittedName>
        <fullName evidence="3">Uncharacterized protein</fullName>
    </submittedName>
</protein>
<reference evidence="3 4" key="1">
    <citation type="submission" date="2023-04" db="EMBL/GenBank/DDBJ databases">
        <title>Genome of Basidiobolus ranarum AG-B5.</title>
        <authorList>
            <person name="Stajich J.E."/>
            <person name="Carter-House D."/>
            <person name="Gryganskyi A."/>
        </authorList>
    </citation>
    <scope>NUCLEOTIDE SEQUENCE [LARGE SCALE GENOMIC DNA]</scope>
    <source>
        <strain evidence="3 4">AG-B5</strain>
    </source>
</reference>
<proteinExistence type="predicted"/>
<evidence type="ECO:0000256" key="1">
    <source>
        <dbReference type="SAM" id="MobiDB-lite"/>
    </source>
</evidence>
<evidence type="ECO:0000313" key="3">
    <source>
        <dbReference type="EMBL" id="KAK9763864.1"/>
    </source>
</evidence>
<feature type="compositionally biased region" description="Polar residues" evidence="1">
    <location>
        <begin position="25"/>
        <end position="55"/>
    </location>
</feature>
<dbReference type="Proteomes" id="UP001479436">
    <property type="component" value="Unassembled WGS sequence"/>
</dbReference>
<evidence type="ECO:0000256" key="2">
    <source>
        <dbReference type="SAM" id="SignalP"/>
    </source>
</evidence>
<feature type="signal peptide" evidence="2">
    <location>
        <begin position="1"/>
        <end position="20"/>
    </location>
</feature>
<feature type="region of interest" description="Disordered" evidence="1">
    <location>
        <begin position="257"/>
        <end position="318"/>
    </location>
</feature>
<feature type="chain" id="PRO_5046657966" evidence="2">
    <location>
        <begin position="21"/>
        <end position="318"/>
    </location>
</feature>